<keyword evidence="2" id="KW-1185">Reference proteome</keyword>
<dbReference type="PIRSF" id="PIRSF028139">
    <property type="entry name" value="DOPA-diox_rel_Mll2280"/>
    <property type="match status" value="1"/>
</dbReference>
<dbReference type="PANTHER" id="PTHR36423:SF2">
    <property type="entry name" value="AFR070WP"/>
    <property type="match status" value="1"/>
</dbReference>
<dbReference type="Proteomes" id="UP000094936">
    <property type="component" value="Unassembled WGS sequence"/>
</dbReference>
<evidence type="ECO:0000313" key="2">
    <source>
        <dbReference type="Proteomes" id="UP000094936"/>
    </source>
</evidence>
<protein>
    <submittedName>
        <fullName evidence="1">4,5-dioxygenase</fullName>
    </submittedName>
</protein>
<proteinExistence type="predicted"/>
<comment type="caution">
    <text evidence="1">The sequence shown here is derived from an EMBL/GenBank/DDBJ whole genome shotgun (WGS) entry which is preliminary data.</text>
</comment>
<gene>
    <name evidence="1" type="ORF">A8L45_01100</name>
</gene>
<dbReference type="Gene3D" id="3.30.70.1240">
    <property type="entry name" value="DOPA-like domains"/>
    <property type="match status" value="1"/>
</dbReference>
<keyword evidence="1" id="KW-0560">Oxidoreductase</keyword>
<organism evidence="1 2">
    <name type="scientific">Veronia pacifica</name>
    <dbReference type="NCBI Taxonomy" id="1080227"/>
    <lineage>
        <taxon>Bacteria</taxon>
        <taxon>Pseudomonadati</taxon>
        <taxon>Pseudomonadota</taxon>
        <taxon>Gammaproteobacteria</taxon>
        <taxon>Vibrionales</taxon>
        <taxon>Vibrionaceae</taxon>
        <taxon>Veronia</taxon>
    </lineage>
</organism>
<dbReference type="Pfam" id="PF08883">
    <property type="entry name" value="DOPA_dioxygen"/>
    <property type="match status" value="1"/>
</dbReference>
<keyword evidence="1" id="KW-0223">Dioxygenase</keyword>
<dbReference type="AlphaFoldDB" id="A0A1C3ESM5"/>
<dbReference type="GO" id="GO:0051213">
    <property type="term" value="F:dioxygenase activity"/>
    <property type="evidence" value="ECO:0007669"/>
    <property type="project" value="UniProtKB-KW"/>
</dbReference>
<name>A0A1C3ESM5_9GAMM</name>
<sequence length="125" mass="14684">MQLNENRQYPQNLHHHYHAHVYFDSSSAAFAQQLRESIHHQLGVEIGRFHRKKVGPHTMWSYQILFQKNNFDTVVNWLELQRKHLSILIHGVTGDDYLDHTDNAYWLGESVELDLSAFTASPKMT</sequence>
<evidence type="ECO:0000313" key="1">
    <source>
        <dbReference type="EMBL" id="ODA36231.1"/>
    </source>
</evidence>
<dbReference type="PANTHER" id="PTHR36423">
    <property type="entry name" value="AFR070WP"/>
    <property type="match status" value="1"/>
</dbReference>
<accession>A0A1C3ESM5</accession>
<dbReference type="SUPFAM" id="SSF143410">
    <property type="entry name" value="DOPA-like"/>
    <property type="match status" value="1"/>
</dbReference>
<reference evidence="1 2" key="1">
    <citation type="submission" date="2016-05" db="EMBL/GenBank/DDBJ databases">
        <title>Genomic Taxonomy of the Vibrionaceae.</title>
        <authorList>
            <person name="Gomez-Gil B."/>
            <person name="Enciso-Ibarra J."/>
        </authorList>
    </citation>
    <scope>NUCLEOTIDE SEQUENCE [LARGE SCALE GENOMIC DNA]</scope>
    <source>
        <strain evidence="1 2">CAIM 1920</strain>
    </source>
</reference>
<dbReference type="RefSeq" id="WP_068898336.1">
    <property type="nucleotide sequence ID" value="NZ_JBHUIF010000002.1"/>
</dbReference>
<dbReference type="OrthoDB" id="572228at2"/>
<dbReference type="InterPro" id="IPR014980">
    <property type="entry name" value="DOPA_dioxygen"/>
</dbReference>
<dbReference type="STRING" id="1080227.A8L45_01100"/>
<dbReference type="InterPro" id="IPR023389">
    <property type="entry name" value="DOPA-like_sf"/>
</dbReference>
<dbReference type="EMBL" id="LYBM01000001">
    <property type="protein sequence ID" value="ODA36231.1"/>
    <property type="molecule type" value="Genomic_DNA"/>
</dbReference>